<name>A0A6U4KSX3_9STRA</name>
<evidence type="ECO:0000313" key="4">
    <source>
        <dbReference type="EMBL" id="CAD9268666.1"/>
    </source>
</evidence>
<dbReference type="InterPro" id="IPR001849">
    <property type="entry name" value="PH_domain"/>
</dbReference>
<evidence type="ECO:0000256" key="1">
    <source>
        <dbReference type="SAM" id="MobiDB-lite"/>
    </source>
</evidence>
<accession>A0A6U4KSX3</accession>
<dbReference type="EMBL" id="HBGJ01043115">
    <property type="protein sequence ID" value="CAD9268666.1"/>
    <property type="molecule type" value="Transcribed_RNA"/>
</dbReference>
<feature type="region of interest" description="Disordered" evidence="1">
    <location>
        <begin position="195"/>
        <end position="221"/>
    </location>
</feature>
<dbReference type="PROSITE" id="PS50003">
    <property type="entry name" value="PH_DOMAIN"/>
    <property type="match status" value="1"/>
</dbReference>
<protein>
    <recommendedName>
        <fullName evidence="2">PH domain-containing protein</fullName>
    </recommendedName>
</protein>
<feature type="compositionally biased region" description="Polar residues" evidence="1">
    <location>
        <begin position="517"/>
        <end position="535"/>
    </location>
</feature>
<feature type="domain" description="PH" evidence="2">
    <location>
        <begin position="294"/>
        <end position="413"/>
    </location>
</feature>
<proteinExistence type="predicted"/>
<feature type="region of interest" description="Disordered" evidence="1">
    <location>
        <begin position="1"/>
        <end position="71"/>
    </location>
</feature>
<evidence type="ECO:0000259" key="2">
    <source>
        <dbReference type="PROSITE" id="PS50003"/>
    </source>
</evidence>
<feature type="region of interest" description="Disordered" evidence="1">
    <location>
        <begin position="509"/>
        <end position="537"/>
    </location>
</feature>
<dbReference type="AlphaFoldDB" id="A0A6U4KSX3"/>
<dbReference type="EMBL" id="HBGJ01043114">
    <property type="protein sequence ID" value="CAD9268665.1"/>
    <property type="molecule type" value="Transcribed_RNA"/>
</dbReference>
<reference evidence="4" key="1">
    <citation type="submission" date="2021-01" db="EMBL/GenBank/DDBJ databases">
        <authorList>
            <person name="Corre E."/>
            <person name="Pelletier E."/>
            <person name="Niang G."/>
            <person name="Scheremetjew M."/>
            <person name="Finn R."/>
            <person name="Kale V."/>
            <person name="Holt S."/>
            <person name="Cochrane G."/>
            <person name="Meng A."/>
            <person name="Brown T."/>
            <person name="Cohen L."/>
        </authorList>
    </citation>
    <scope>NUCLEOTIDE SEQUENCE</scope>
    <source>
        <strain evidence="4">CCMP2877</strain>
    </source>
</reference>
<evidence type="ECO:0000313" key="3">
    <source>
        <dbReference type="EMBL" id="CAD9268665.1"/>
    </source>
</evidence>
<organism evidence="4">
    <name type="scientific">Phaeomonas parva</name>
    <dbReference type="NCBI Taxonomy" id="124430"/>
    <lineage>
        <taxon>Eukaryota</taxon>
        <taxon>Sar</taxon>
        <taxon>Stramenopiles</taxon>
        <taxon>Ochrophyta</taxon>
        <taxon>Pinguiophyceae</taxon>
        <taxon>Pinguiochrysidales</taxon>
        <taxon>Pinguiochrysidaceae</taxon>
        <taxon>Phaeomonas</taxon>
    </lineage>
</organism>
<sequence length="1280" mass="142841">MFGLGRKRKKKSKSPPPRAPSGCAVPPHVDANSLGLGLPEDVDLTEGFQAHPPKGKLSPAGSPEKPSDELASSIRAELEANLSWPFEKGTFKGTLEANGAAGLLTLSRCLEFHLWKAVDNWIEVCADAPERVAYAIESLRMSERTLELMAASYAGEVPEVGDEHEVADAMERAGAIADAIGTTARAVLVGASEGQNGGAAASEDDDDAPPPTRLSEKGMAPLDRRLRERLRRAAQRECDAFLGRAVARFHEKEQEQCELMLALLEQTEFERIKFERRNSSNAEDNKNNRAVGEAASIKGVMYKVGSGTNLIYEPRWFVIEPTADTLYLAYYKRGSLRRRLDLVDAVDVREAEERASAVFFAERRTLPPGATQFRTIQLEMRSNVDGSDHTSVFHLCSPTEHDFWLSVITKAFLLLEPIRQLKYAEQATPLPNNADGDGDGEGEAADTAFGWRMRAALGKMRHGVKDQAKPVGVTALDARRKAPSEGAANVQQLTSNIAQNRDGLQRLRGLSDADSASGPSSRRGSQRYNRASSGGTAVDCNAIEEEERAGTPSPHFDGAKPGEKSAKPALELVFMLRACTSLVDRCDVVLRRAALLPRELGVAELAYAAMEADFCAWLNPYLPFLHEEEDKSRVAMAAAQAIRMGDLAERIGAAPSEDLWRLRRHAKTVFCERLSTSLSHILKDVLFKETSEAREARAIEPSLVNKRGTWRGPLRRMLQRRTMKTLRKEEEEAERPASDSGTLVVVGERPFTNFRIDALSFTQETIRIARRLLASHIADVRSACVLALCDAQRVRMDAIKRTVARMELQHLVASLNDTKYLYDKLEGWLEPQNDDEEMQLDEQVGVGPRNWLFFDAEPCRVVHMETTEKASKGRMDVPEHTVTLSEFIEEAVCYFAKAQQQIVLYMSAWSMANLRLLDIGMNLFTHEWATDDRNTDGPKFTVRLWGENFTALREMLAEMVEDYVFWCPKVLEFALKDLVLAYLLRLLFDAGVFSSESDRDAFDDDEVLDVALRFWMESQSARVRELQMLEPKAERPREKQAPSGRLSGRLPTPFARFSDQGHALHVFHNRETAYLSSMQLARDATELNAIIRETKIYVDQEISGSIDWENLDVTVMVLQCVYEVILALDTEDAVRKCDRILMAFGRAGVEAGVRTMNLRAKPDSERLVRGRLQKRWDRLLRAHEGIAAGWQGTPAEPLKGFVDTLLRVRPGYAYGDTTNGATSPTSRATFLLQGIKVKETMKRGHFAELKALRESGHFDAALETFEDDGDVYAPAEEEES</sequence>
<feature type="compositionally biased region" description="Basic residues" evidence="1">
    <location>
        <begin position="1"/>
        <end position="13"/>
    </location>
</feature>
<gene>
    <name evidence="3" type="ORF">PPAR1163_LOCUS27099</name>
    <name evidence="4" type="ORF">PPAR1163_LOCUS27100</name>
</gene>